<dbReference type="KEGG" id="scl:sce4505"/>
<reference evidence="2 3" key="1">
    <citation type="journal article" date="2007" name="Nat. Biotechnol.">
        <title>Complete genome sequence of the myxobacterium Sorangium cellulosum.</title>
        <authorList>
            <person name="Schneiker S."/>
            <person name="Perlova O."/>
            <person name="Kaiser O."/>
            <person name="Gerth K."/>
            <person name="Alici A."/>
            <person name="Altmeyer M.O."/>
            <person name="Bartels D."/>
            <person name="Bekel T."/>
            <person name="Beyer S."/>
            <person name="Bode E."/>
            <person name="Bode H.B."/>
            <person name="Bolten C.J."/>
            <person name="Choudhuri J.V."/>
            <person name="Doss S."/>
            <person name="Elnakady Y.A."/>
            <person name="Frank B."/>
            <person name="Gaigalat L."/>
            <person name="Goesmann A."/>
            <person name="Groeger C."/>
            <person name="Gross F."/>
            <person name="Jelsbak L."/>
            <person name="Jelsbak L."/>
            <person name="Kalinowski J."/>
            <person name="Kegler C."/>
            <person name="Knauber T."/>
            <person name="Konietzny S."/>
            <person name="Kopp M."/>
            <person name="Krause L."/>
            <person name="Krug D."/>
            <person name="Linke B."/>
            <person name="Mahmud T."/>
            <person name="Martinez-Arias R."/>
            <person name="McHardy A.C."/>
            <person name="Merai M."/>
            <person name="Meyer F."/>
            <person name="Mormann S."/>
            <person name="Munoz-Dorado J."/>
            <person name="Perez J."/>
            <person name="Pradella S."/>
            <person name="Rachid S."/>
            <person name="Raddatz G."/>
            <person name="Rosenau F."/>
            <person name="Rueckert C."/>
            <person name="Sasse F."/>
            <person name="Scharfe M."/>
            <person name="Schuster S.C."/>
            <person name="Suen G."/>
            <person name="Treuner-Lange A."/>
            <person name="Velicer G.J."/>
            <person name="Vorholter F.-J."/>
            <person name="Weissman K.J."/>
            <person name="Welch R.D."/>
            <person name="Wenzel S.C."/>
            <person name="Whitworth D.E."/>
            <person name="Wilhelm S."/>
            <person name="Wittmann C."/>
            <person name="Bloecker H."/>
            <person name="Puehler A."/>
            <person name="Mueller R."/>
        </authorList>
    </citation>
    <scope>NUCLEOTIDE SEQUENCE [LARGE SCALE GENOMIC DNA]</scope>
    <source>
        <strain evidence="3">So ce56</strain>
    </source>
</reference>
<feature type="compositionally biased region" description="Low complexity" evidence="1">
    <location>
        <begin position="196"/>
        <end position="208"/>
    </location>
</feature>
<dbReference type="InterPro" id="IPR058093">
    <property type="entry name" value="LA_2272-like"/>
</dbReference>
<evidence type="ECO:0000313" key="2">
    <source>
        <dbReference type="EMBL" id="CAN94668.1"/>
    </source>
</evidence>
<dbReference type="NCBIfam" id="NF047436">
    <property type="entry name" value="LA_2272_repeat"/>
    <property type="match status" value="1"/>
</dbReference>
<feature type="compositionally biased region" description="Pro residues" evidence="1">
    <location>
        <begin position="1"/>
        <end position="15"/>
    </location>
</feature>
<dbReference type="OrthoDB" id="5486412at2"/>
<dbReference type="eggNOG" id="COG4249">
    <property type="taxonomic scope" value="Bacteria"/>
</dbReference>
<dbReference type="AlphaFoldDB" id="A9F8L4"/>
<dbReference type="HOGENOM" id="CLU_456262_0_0_7"/>
<dbReference type="STRING" id="448385.sce4505"/>
<feature type="compositionally biased region" description="Low complexity" evidence="1">
    <location>
        <begin position="173"/>
        <end position="189"/>
    </location>
</feature>
<evidence type="ECO:0000313" key="3">
    <source>
        <dbReference type="Proteomes" id="UP000002139"/>
    </source>
</evidence>
<feature type="region of interest" description="Disordered" evidence="1">
    <location>
        <begin position="166"/>
        <end position="213"/>
    </location>
</feature>
<evidence type="ECO:0000256" key="1">
    <source>
        <dbReference type="SAM" id="MobiDB-lite"/>
    </source>
</evidence>
<sequence length="598" mass="59560">MNSPALAPPPAPPRGSPRRDRKTSARSAGLRAGVLLLLALAAAGALAAVTAPPAPALAEEPSAAGVELVVDGAPWTLEPDAVRAAIGRELGADVTLARAATAGRSTLVLRGEPDGRVTLSYSAADGRRIERTIDVPEDPDRAAEAIALLAGNLVRDEAAELAAALGKRPPEAPAAAQPAPAAPPDAGRPAPRPRAARPAKAARPAAAPLEPPPCASPGATSVLFGADVLPLVGSSTFTGTNVVRHYSLSLVAGYTAGTTGIELSAGASISSSFLCGAQLSTAANLVFGPARGVQVTSGANVVGSLRGAQIGAVNVAAGPVAGAQVGAVNVAAGQVDGAQVGMANLAAGASVDLQVGVANVVVSKSTDVQIGAANVAVGEATDVQLSLVNVAAGGSADLQAGLTNLAAGESADVQIGLVNIATGKVGGAQIGLVNYADDSPFSLGLFNFIRKGRLHVDAWGLESGIVMAGVKHGSDHIHNIYGIGLRTIGNRPLLVSALGLGGRISIHQRAYVDVDVLGYTLHEPSTLEPAAIIAQARALLGFRLFPELAIFGGPSFNVAFGGTPADARLSPYGSAPLGSDATSTERAWPGVVLGVQLF</sequence>
<accession>A9F8L4</accession>
<dbReference type="BioCyc" id="SCEL448385:SCE_RS23125-MONOMER"/>
<keyword evidence="3" id="KW-1185">Reference proteome</keyword>
<organism evidence="2 3">
    <name type="scientific">Sorangium cellulosum (strain So ce56)</name>
    <name type="common">Polyangium cellulosum (strain So ce56)</name>
    <dbReference type="NCBI Taxonomy" id="448385"/>
    <lineage>
        <taxon>Bacteria</taxon>
        <taxon>Pseudomonadati</taxon>
        <taxon>Myxococcota</taxon>
        <taxon>Polyangia</taxon>
        <taxon>Polyangiales</taxon>
        <taxon>Polyangiaceae</taxon>
        <taxon>Sorangium</taxon>
    </lineage>
</organism>
<feature type="region of interest" description="Disordered" evidence="1">
    <location>
        <begin position="1"/>
        <end position="26"/>
    </location>
</feature>
<gene>
    <name evidence="2" type="ordered locus">sce4505</name>
</gene>
<dbReference type="Proteomes" id="UP000002139">
    <property type="component" value="Chromosome"/>
</dbReference>
<dbReference type="EMBL" id="AM746676">
    <property type="protein sequence ID" value="CAN94668.1"/>
    <property type="molecule type" value="Genomic_DNA"/>
</dbReference>
<protein>
    <submittedName>
        <fullName evidence="2">Uncharacterized protein</fullName>
    </submittedName>
</protein>
<name>A9F8L4_SORC5</name>
<proteinExistence type="predicted"/>
<dbReference type="RefSeq" id="WP_012237137.1">
    <property type="nucleotide sequence ID" value="NC_010162.1"/>
</dbReference>